<protein>
    <submittedName>
        <fullName evidence="2">Uncharacterized protein</fullName>
    </submittedName>
</protein>
<evidence type="ECO:0000256" key="1">
    <source>
        <dbReference type="SAM" id="Phobius"/>
    </source>
</evidence>
<keyword evidence="1" id="KW-1133">Transmembrane helix</keyword>
<dbReference type="AlphaFoldDB" id="A0AA96GFS5"/>
<evidence type="ECO:0000313" key="3">
    <source>
        <dbReference type="Proteomes" id="UP001302494"/>
    </source>
</evidence>
<dbReference type="RefSeq" id="WP_312742478.1">
    <property type="nucleotide sequence ID" value="NZ_CP116968.1"/>
</dbReference>
<feature type="transmembrane region" description="Helical" evidence="1">
    <location>
        <begin position="12"/>
        <end position="35"/>
    </location>
</feature>
<proteinExistence type="predicted"/>
<keyword evidence="1" id="KW-0812">Transmembrane</keyword>
<evidence type="ECO:0000313" key="2">
    <source>
        <dbReference type="EMBL" id="WNM60983.1"/>
    </source>
</evidence>
<accession>A0AA96GFS5</accession>
<feature type="transmembrane region" description="Helical" evidence="1">
    <location>
        <begin position="47"/>
        <end position="68"/>
    </location>
</feature>
<organism evidence="2 3">
    <name type="scientific">Candidatus Nitrospira neomarina</name>
    <dbReference type="NCBI Taxonomy" id="3020899"/>
    <lineage>
        <taxon>Bacteria</taxon>
        <taxon>Pseudomonadati</taxon>
        <taxon>Nitrospirota</taxon>
        <taxon>Nitrospiria</taxon>
        <taxon>Nitrospirales</taxon>
        <taxon>Nitrospiraceae</taxon>
        <taxon>Nitrospira</taxon>
    </lineage>
</organism>
<dbReference type="KEGG" id="nneo:PQG83_14615"/>
<name>A0AA96GFS5_9BACT</name>
<dbReference type="EMBL" id="CP116968">
    <property type="protein sequence ID" value="WNM60983.1"/>
    <property type="molecule type" value="Genomic_DNA"/>
</dbReference>
<keyword evidence="3" id="KW-1185">Reference proteome</keyword>
<gene>
    <name evidence="2" type="ORF">PQG83_14615</name>
</gene>
<keyword evidence="1" id="KW-0472">Membrane</keyword>
<dbReference type="Proteomes" id="UP001302494">
    <property type="component" value="Chromosome"/>
</dbReference>
<reference evidence="2 3" key="1">
    <citation type="submission" date="2023-01" db="EMBL/GenBank/DDBJ databases">
        <title>Cultivation and genomic characterization of new, ubiquitous marine nitrite-oxidizing bacteria from the Nitrospirales.</title>
        <authorList>
            <person name="Mueller A.J."/>
            <person name="Daebeler A."/>
            <person name="Herbold C.W."/>
            <person name="Kirkegaard R.H."/>
            <person name="Daims H."/>
        </authorList>
    </citation>
    <scope>NUCLEOTIDE SEQUENCE [LARGE SCALE GENOMIC DNA]</scope>
    <source>
        <strain evidence="2 3">DK</strain>
    </source>
</reference>
<sequence length="95" mass="11009">MEIPTYSELLKLVWFLVWRHVVILMFVSMTIGWAVPVIFNSTISADSQYILEICIYGVLFFGITPFILKTLFQKQFQGFQVIFQREPDSPPLSSS</sequence>